<name>A0AAI8U236_MYCME</name>
<accession>A0AAI8U236</accession>
<evidence type="ECO:0000313" key="2">
    <source>
        <dbReference type="Proteomes" id="UP001241092"/>
    </source>
</evidence>
<dbReference type="RefSeq" id="WP_286212743.1">
    <property type="nucleotide sequence ID" value="NZ_AP027452.1"/>
</dbReference>
<dbReference type="Proteomes" id="UP001241092">
    <property type="component" value="Chromosome"/>
</dbReference>
<evidence type="ECO:0000313" key="1">
    <source>
        <dbReference type="EMBL" id="BDY33150.1"/>
    </source>
</evidence>
<dbReference type="EMBL" id="AP027452">
    <property type="protein sequence ID" value="BDY33150.1"/>
    <property type="molecule type" value="Genomic_DNA"/>
</dbReference>
<organism evidence="1 2">
    <name type="scientific">Mycolicibacterium mageritense</name>
    <name type="common">Mycobacterium mageritense</name>
    <dbReference type="NCBI Taxonomy" id="53462"/>
    <lineage>
        <taxon>Bacteria</taxon>
        <taxon>Bacillati</taxon>
        <taxon>Actinomycetota</taxon>
        <taxon>Actinomycetes</taxon>
        <taxon>Mycobacteriales</taxon>
        <taxon>Mycobacteriaceae</taxon>
        <taxon>Mycolicibacterium</taxon>
    </lineage>
</organism>
<proteinExistence type="predicted"/>
<evidence type="ECO:0008006" key="3">
    <source>
        <dbReference type="Google" id="ProtNLM"/>
    </source>
</evidence>
<sequence length="965" mass="101518">MTTPSGRPGFNAIERFGITGDDGTIPDLRNRTQEVITGILKERYVGNPGSGKSIFTSTTGPLAEVFKGLPAIPGTTSLPVRILAAVAGRLLGVDPASIVSGSTNEERVTSVIMALEKVPLLGEIIELLTGIEDGDPNDLATWARNLLNRDSPIDALKLYGQIRSALLGPLPIGLFTDQKLTLLREGGFDEPITIVEGSGYTHDATDGVPGSDPLGCARVECDGQWHVQSSPLIKVAPGWTLTTPAQVKYESVAAAANSNAVRIELVPYNGTTPGAAVWMASDESPAGTVDWDDLNAWGQYVVPATGVTDVAVLTVVTPDATAGVVKFDNVDVLAIQKIPQAFTKDLPEDLASLLNFIQTWVHSALTALGITPSGVLLDDILDLSDEIEFIQTRAEQGVADAAAALANLGALADDLLHDPAAVLGNLTTGMVTGLDGALTFLNNANQQLIDAIISALRRIPVIGGGLADILAELGDLSDTRNRLWDGIFRTTGSTGKTAADVQTAAESISQAVLVAQDSVITLANIANAPKNVPYWVSPNPFEDVSFPRSQVQPVLYVNTPTGTGGSGDTAHSHSISRGNYTAATIADGAFTLIAIRTTQDRIYNSVGFITNGDVPPATVLMGLYRIDPATGLATLEYNFGNVSTVMPSGGGLADFRANTAYDIIAAEGDLWGVGVLPIGGTLAIAYCQKNTIANVSGIFPSFASSQAPGSSSLPASIADASLADTTFRFWAGVGQAVPEDTSPITLVETFNVANTDTWTSPSWNQFINKTNADLGTAYQVYLGINSGRIYVDSRTITLSMNIFATAMHRRALNTFNQASEITIGSGWDTGTYDKTTTRAYVRCRSNAAGGVAMHLDNNGTNATRLRIATVAGPNEIGTVRATVTGLAANVGDKFRIECTDGNVYTCYRNDVAIPGATWTDSTNIVPQAKAYKSVGCGVGRYRASTFGTIYDTAMIDYWTGYDLAA</sequence>
<reference evidence="1" key="1">
    <citation type="submission" date="2023-03" db="EMBL/GenBank/DDBJ databases">
        <title>Draft genome sequence of a Mycolicibacterium mageritense strain H4_3_1 isolated from a hybrid biological-inorganic system reactor.</title>
        <authorList>
            <person name="Feng X."/>
            <person name="Kazama D."/>
            <person name="Sato K."/>
            <person name="Kobayashi H."/>
        </authorList>
    </citation>
    <scope>NUCLEOTIDE SEQUENCE</scope>
    <source>
        <strain evidence="1">H4_3_1</strain>
    </source>
</reference>
<gene>
    <name evidence="1" type="ORF">hbim_07125</name>
</gene>
<dbReference type="AlphaFoldDB" id="A0AAI8U236"/>
<protein>
    <recommendedName>
        <fullName evidence="3">Minor tail protein</fullName>
    </recommendedName>
</protein>